<evidence type="ECO:0000313" key="3">
    <source>
        <dbReference type="Proteomes" id="UP000247152"/>
    </source>
</evidence>
<dbReference type="OrthoDB" id="5177790at2"/>
<dbReference type="Proteomes" id="UP000287374">
    <property type="component" value="Unassembled WGS sequence"/>
</dbReference>
<evidence type="ECO:0000313" key="2">
    <source>
        <dbReference type="EMBL" id="RUR22058.1"/>
    </source>
</evidence>
<dbReference type="EMBL" id="RZGX01000013">
    <property type="protein sequence ID" value="RUR22058.1"/>
    <property type="molecule type" value="Genomic_DNA"/>
</dbReference>
<evidence type="ECO:0000313" key="1">
    <source>
        <dbReference type="EMBL" id="PWY56055.1"/>
    </source>
</evidence>
<organism evidence="1 3">
    <name type="scientific">Legionella qingyii</name>
    <dbReference type="NCBI Taxonomy" id="2184757"/>
    <lineage>
        <taxon>Bacteria</taxon>
        <taxon>Pseudomonadati</taxon>
        <taxon>Pseudomonadota</taxon>
        <taxon>Gammaproteobacteria</taxon>
        <taxon>Legionellales</taxon>
        <taxon>Legionellaceae</taxon>
        <taxon>Legionella</taxon>
    </lineage>
</organism>
<evidence type="ECO:0008006" key="5">
    <source>
        <dbReference type="Google" id="ProtNLM"/>
    </source>
</evidence>
<reference evidence="2 4" key="2">
    <citation type="submission" date="2018-12" db="EMBL/GenBank/DDBJ databases">
        <title>Legionella sp,whole genome shotgun sequence.</title>
        <authorList>
            <person name="Wu H."/>
        </authorList>
    </citation>
    <scope>NUCLEOTIDE SEQUENCE [LARGE SCALE GENOMIC DNA]</scope>
    <source>
        <strain evidence="2">Km489</strain>
        <strain evidence="4">km489</strain>
    </source>
</reference>
<evidence type="ECO:0000313" key="4">
    <source>
        <dbReference type="Proteomes" id="UP000287374"/>
    </source>
</evidence>
<dbReference type="Proteomes" id="UP000247152">
    <property type="component" value="Unassembled WGS sequence"/>
</dbReference>
<reference evidence="1 3" key="1">
    <citation type="submission" date="2018-05" db="EMBL/GenBank/DDBJ databases">
        <title>Legionella qingyii sp.nov., whole genome shotgun sequence.</title>
        <authorList>
            <person name="Wu H."/>
            <person name="Zhu Q."/>
            <person name="Hu C."/>
        </authorList>
    </citation>
    <scope>NUCLEOTIDE SEQUENCE [LARGE SCALE GENOMIC DNA]</scope>
    <source>
        <strain evidence="1 3">HEB18</strain>
    </source>
</reference>
<sequence length="651" mass="74602">MDNIELLWQEKAKKAKIKLESLVSSADAETLLTVMIGYICFLSPELQIGDKYGRHPAMLEALAKSLIPNFGDSFQKITTPQMIVECYDILDEYVQFNTISPSEAHVDDNQIESIEYILRMSSEVIRGNAYPEQTQRMILEIQGRFDKWFSQKSGLCPTKLVGTISSIIYDLEKHYGEWLNQFKSALNNSRPSENHDADYAYSFLKELIFSMPKILPIALEDYLLTSDEVYALKKLIGVSKSDCHGDIVIQKHPMYILTCGKVLFSHLSNLMDVAWEKFNLLAKTDKKFYARYQKHRAEWLEKEGANALKRIFPQDCIFENLTYPDPEKKTGIAELDIAVKFGPFLILLEAKSKQFRFESQRGNKKTLTADIIGNIVEAFTQNIRTIKYIASNKHVTFKETETDRTLSFASNSIQKIYPISLSLFHLAGLGSEMKRLQELGLFQDNNFPFSICLADLDLITKTNIFPEAFLHYIERRLCILSLEQDWHGDELSLFSMYLDTRLEYSNFTDNHEAVPDIIYTSSSPKFDELMLYERGLLDNPPDFRLKLPDSIKKIISEYSVYNDDSAKWIIFSLLELDNSVLYAIDQAIKNLSNYKSSGPRKIRRCVIPITPAKVVISLIASNNLSLIDLQTQNQAITLLKNTVIKPINQSD</sequence>
<proteinExistence type="predicted"/>
<keyword evidence="4" id="KW-1185">Reference proteome</keyword>
<dbReference type="EMBL" id="QHJG01000012">
    <property type="protein sequence ID" value="PWY56055.1"/>
    <property type="molecule type" value="Genomic_DNA"/>
</dbReference>
<gene>
    <name evidence="1" type="ORF">DGG96_08955</name>
    <name evidence="2" type="ORF">ELY20_10875</name>
</gene>
<dbReference type="AlphaFoldDB" id="A0A317U477"/>
<protein>
    <recommendedName>
        <fullName evidence="5">NERD domain-containing protein</fullName>
    </recommendedName>
</protein>
<dbReference type="RefSeq" id="WP_110142379.1">
    <property type="nucleotide sequence ID" value="NZ_QHJG01000012.1"/>
</dbReference>
<name>A0A317U477_9GAMM</name>
<comment type="caution">
    <text evidence="1">The sequence shown here is derived from an EMBL/GenBank/DDBJ whole genome shotgun (WGS) entry which is preliminary data.</text>
</comment>
<accession>A0A317U477</accession>